<feature type="domain" description="Flagellar hook-length control protein-like C-terminal" evidence="1">
    <location>
        <begin position="299"/>
        <end position="376"/>
    </location>
</feature>
<gene>
    <name evidence="2" type="ORF">Lmor_0429</name>
    <name evidence="3" type="ORF">NCTC12239_00545</name>
</gene>
<sequence>MAVEMNKSSSVRLTPVQEIKLAKPATELYVGQILKTVVVTALTNNQVLININGQNLNAKSSHHFAPGDLLDVKVIAANQHETVLEVQQKDPSSSILQNALLQTLPKQAPPTNMLHTLTALMKSDQLPYALSQQIKALLNSITGLGQLPQQFMQAVNHSGIFLESILLEWQKGITQQKLNSDFKGQCIKLLSSLPADRRDNPYRVPDTEIKQLARDPLPLPGAIPQPLSPNLLLNTMDLSLEALQHILRDQIGQVIARITTHQINHLSTNQQDGYLIMFDLPVKTDHNIDVIPMMIKQHKAGPMQQSRWSLSFALNLTHLGALQATVTLHTKQIDIKINTQNASAIKTIDEYQMEMQEVLSKLGLQLRNWNVQAGLEENHIDVANLRLLDIRV</sequence>
<dbReference type="EMBL" id="UGOG01000001">
    <property type="protein sequence ID" value="STX61629.1"/>
    <property type="molecule type" value="Genomic_DNA"/>
</dbReference>
<accession>A0A378JX79</accession>
<dbReference type="STRING" id="39962.Lmor_0429"/>
<dbReference type="InterPro" id="IPR038610">
    <property type="entry name" value="FliK-like_C_sf"/>
</dbReference>
<dbReference type="EMBL" id="LNYN01000012">
    <property type="protein sequence ID" value="KTD37566.1"/>
    <property type="molecule type" value="Genomic_DNA"/>
</dbReference>
<protein>
    <submittedName>
        <fullName evidence="3">Flagellar hook-length control protein FliK</fullName>
    </submittedName>
</protein>
<keyword evidence="3" id="KW-0282">Flagellum</keyword>
<keyword evidence="3" id="KW-0969">Cilium</keyword>
<evidence type="ECO:0000313" key="2">
    <source>
        <dbReference type="EMBL" id="KTD37566.1"/>
    </source>
</evidence>
<keyword evidence="4" id="KW-1185">Reference proteome</keyword>
<evidence type="ECO:0000313" key="5">
    <source>
        <dbReference type="Proteomes" id="UP000254040"/>
    </source>
</evidence>
<evidence type="ECO:0000313" key="4">
    <source>
        <dbReference type="Proteomes" id="UP000054985"/>
    </source>
</evidence>
<dbReference type="Proteomes" id="UP000254040">
    <property type="component" value="Unassembled WGS sequence"/>
</dbReference>
<name>A0A378JX79_9GAMM</name>
<dbReference type="OrthoDB" id="5644314at2"/>
<evidence type="ECO:0000259" key="1">
    <source>
        <dbReference type="Pfam" id="PF02120"/>
    </source>
</evidence>
<dbReference type="InterPro" id="IPR021136">
    <property type="entry name" value="Flagellar_hook_control-like_C"/>
</dbReference>
<dbReference type="Pfam" id="PF02120">
    <property type="entry name" value="Flg_hook"/>
    <property type="match status" value="1"/>
</dbReference>
<reference evidence="3 5" key="2">
    <citation type="submission" date="2018-06" db="EMBL/GenBank/DDBJ databases">
        <authorList>
            <consortium name="Pathogen Informatics"/>
            <person name="Doyle S."/>
        </authorList>
    </citation>
    <scope>NUCLEOTIDE SEQUENCE [LARGE SCALE GENOMIC DNA]</scope>
    <source>
        <strain evidence="3 5">NCTC12239</strain>
    </source>
</reference>
<dbReference type="Gene3D" id="3.30.750.140">
    <property type="match status" value="1"/>
</dbReference>
<organism evidence="3 5">
    <name type="scientific">Legionella moravica</name>
    <dbReference type="NCBI Taxonomy" id="39962"/>
    <lineage>
        <taxon>Bacteria</taxon>
        <taxon>Pseudomonadati</taxon>
        <taxon>Pseudomonadota</taxon>
        <taxon>Gammaproteobacteria</taxon>
        <taxon>Legionellales</taxon>
        <taxon>Legionellaceae</taxon>
        <taxon>Legionella</taxon>
    </lineage>
</organism>
<evidence type="ECO:0000313" key="3">
    <source>
        <dbReference type="EMBL" id="STX61629.1"/>
    </source>
</evidence>
<dbReference type="Proteomes" id="UP000054985">
    <property type="component" value="Unassembled WGS sequence"/>
</dbReference>
<reference evidence="2 4" key="1">
    <citation type="submission" date="2015-11" db="EMBL/GenBank/DDBJ databases">
        <title>Genomic analysis of 38 Legionella species identifies large and diverse effector repertoires.</title>
        <authorList>
            <person name="Burstein D."/>
            <person name="Amaro F."/>
            <person name="Zusman T."/>
            <person name="Lifshitz Z."/>
            <person name="Cohen O."/>
            <person name="Gilbert J.A."/>
            <person name="Pupko T."/>
            <person name="Shuman H.A."/>
            <person name="Segal G."/>
        </authorList>
    </citation>
    <scope>NUCLEOTIDE SEQUENCE [LARGE SCALE GENOMIC DNA]</scope>
    <source>
        <strain evidence="2 4">ATCC 43877</strain>
    </source>
</reference>
<proteinExistence type="predicted"/>
<keyword evidence="3" id="KW-0966">Cell projection</keyword>
<dbReference type="AlphaFoldDB" id="A0A378JX79"/>